<evidence type="ECO:0008006" key="3">
    <source>
        <dbReference type="Google" id="ProtNLM"/>
    </source>
</evidence>
<proteinExistence type="predicted"/>
<gene>
    <name evidence="1" type="ORF">LPTSP2_34360</name>
</gene>
<keyword evidence="2" id="KW-1185">Reference proteome</keyword>
<dbReference type="RefSeq" id="WP_108961115.1">
    <property type="nucleotide sequence ID" value="NZ_BFAZ01000010.1"/>
</dbReference>
<sequence length="161" mass="18365">MKSLLFRLAGIFSAEIGSELYLKLKEETLSPSLFCLDFTEVTEVTEVGWEFLRKMAERCKETGSKLAGFGLKSEVPSEQNAFFSFFSEEAECIHHLESFYIGDTPANELTPKSPQEGKTIHCPECQTLLRFKQMGDHLCPNCQSKFFVNQKGWVSTYERLL</sequence>
<evidence type="ECO:0000313" key="2">
    <source>
        <dbReference type="Proteomes" id="UP000245206"/>
    </source>
</evidence>
<name>A0A2P2DHL7_9LEPT</name>
<dbReference type="AlphaFoldDB" id="A0A2P2DHL7"/>
<reference evidence="2" key="1">
    <citation type="journal article" date="2019" name="Microbiol. Immunol.">
        <title>Molecular and phenotypic characterization of Leptospira johnsonii sp. nov., Leptospira ellinghausenii sp. nov. and Leptospira ryugenii sp. nov. isolated from soil and water in Japan.</title>
        <authorList>
            <person name="Masuzawa T."/>
            <person name="Saito M."/>
            <person name="Nakao R."/>
            <person name="Nikaido Y."/>
            <person name="Matsumoto M."/>
            <person name="Ogawa M."/>
            <person name="Yokoyama M."/>
            <person name="Hidaka Y."/>
            <person name="Tomita J."/>
            <person name="Sakakibara K."/>
            <person name="Suzuki K."/>
            <person name="Yasuda S."/>
            <person name="Sato H."/>
            <person name="Yamaguchi M."/>
            <person name="Yoshida S.I."/>
            <person name="Koizumi N."/>
            <person name="Kawamura Y."/>
        </authorList>
    </citation>
    <scope>NUCLEOTIDE SEQUENCE [LARGE SCALE GENOMIC DNA]</scope>
    <source>
        <strain evidence="2">E18</strain>
    </source>
</reference>
<dbReference type="OrthoDB" id="342945at2"/>
<comment type="caution">
    <text evidence="1">The sequence shown here is derived from an EMBL/GenBank/DDBJ whole genome shotgun (WGS) entry which is preliminary data.</text>
</comment>
<organism evidence="1 2">
    <name type="scientific">Leptospira ellinghausenii</name>
    <dbReference type="NCBI Taxonomy" id="1917822"/>
    <lineage>
        <taxon>Bacteria</taxon>
        <taxon>Pseudomonadati</taxon>
        <taxon>Spirochaetota</taxon>
        <taxon>Spirochaetia</taxon>
        <taxon>Leptospirales</taxon>
        <taxon>Leptospiraceae</taxon>
        <taxon>Leptospira</taxon>
    </lineage>
</organism>
<accession>A0A2P2DHL7</accession>
<evidence type="ECO:0000313" key="1">
    <source>
        <dbReference type="EMBL" id="GBF44133.1"/>
    </source>
</evidence>
<dbReference type="EMBL" id="BFAZ01000010">
    <property type="protein sequence ID" value="GBF44133.1"/>
    <property type="molecule type" value="Genomic_DNA"/>
</dbReference>
<dbReference type="Proteomes" id="UP000245206">
    <property type="component" value="Unassembled WGS sequence"/>
</dbReference>
<protein>
    <recommendedName>
        <fullName evidence="3">STAS domain-containing protein</fullName>
    </recommendedName>
</protein>